<evidence type="ECO:0000256" key="8">
    <source>
        <dbReference type="ARBA" id="ARBA00023136"/>
    </source>
</evidence>
<dbReference type="PANTHER" id="PTHR34933">
    <property type="entry name" value="FLAGELLAR L-RING PROTEIN"/>
    <property type="match status" value="1"/>
</dbReference>
<evidence type="ECO:0000256" key="7">
    <source>
        <dbReference type="ARBA" id="ARBA00022729"/>
    </source>
</evidence>
<evidence type="ECO:0000256" key="13">
    <source>
        <dbReference type="SAM" id="MobiDB-lite"/>
    </source>
</evidence>
<dbReference type="AlphaFoldDB" id="A0AAW8PXT6"/>
<evidence type="ECO:0000256" key="10">
    <source>
        <dbReference type="ARBA" id="ARBA00023143"/>
    </source>
</evidence>
<dbReference type="PROSITE" id="PS51257">
    <property type="entry name" value="PROKAR_LIPOPROTEIN"/>
    <property type="match status" value="1"/>
</dbReference>
<keyword evidence="7" id="KW-0732">Signal</keyword>
<evidence type="ECO:0000313" key="15">
    <source>
        <dbReference type="Proteomes" id="UP001253193"/>
    </source>
</evidence>
<accession>A0AAW8PXT6</accession>
<evidence type="ECO:0000313" key="14">
    <source>
        <dbReference type="EMBL" id="MDS1820846.1"/>
    </source>
</evidence>
<keyword evidence="9" id="KW-0564">Palmitate</keyword>
<dbReference type="Pfam" id="PF02107">
    <property type="entry name" value="FlgH"/>
    <property type="match status" value="1"/>
</dbReference>
<dbReference type="GO" id="GO:0071973">
    <property type="term" value="P:bacterial-type flagellum-dependent cell motility"/>
    <property type="evidence" value="ECO:0007669"/>
    <property type="project" value="InterPro"/>
</dbReference>
<keyword evidence="14" id="KW-0282">Flagellum</keyword>
<comment type="similarity">
    <text evidence="5">Belongs to the FlgH family.</text>
</comment>
<dbReference type="GO" id="GO:0009279">
    <property type="term" value="C:cell outer membrane"/>
    <property type="evidence" value="ECO:0007669"/>
    <property type="project" value="UniProtKB-SubCell"/>
</dbReference>
<keyword evidence="11" id="KW-0998">Cell outer membrane</keyword>
<dbReference type="Proteomes" id="UP001253193">
    <property type="component" value="Unassembled WGS sequence"/>
</dbReference>
<dbReference type="RefSeq" id="WP_311019627.1">
    <property type="nucleotide sequence ID" value="NZ_JAUHGG010000003.1"/>
</dbReference>
<sequence>MKNKIATLTLCLVMAGCASQNKIPENSQLKPFETGDIVYPSTEPQDGAIFTTSQNSMMIGVGKRYNVGDIVIIRMDESIDAQDSIKSKTSQKTSSTSSFGITLPTIINEPHSGDINVSQDKKVEGDGTSSQSHRLEGNIATTVTQIFPNGILEVKGYKEITLERGTETIAITGRIREQDISTADNSVASNRLAGAKIYYRGSGHIYNKSQGGWLSDLVTSPYWPF</sequence>
<dbReference type="InterPro" id="IPR000527">
    <property type="entry name" value="Flag_Lring"/>
</dbReference>
<keyword evidence="14" id="KW-0969">Cilium</keyword>
<proteinExistence type="inferred from homology"/>
<dbReference type="PANTHER" id="PTHR34933:SF1">
    <property type="entry name" value="FLAGELLAR L-RING PROTEIN"/>
    <property type="match status" value="1"/>
</dbReference>
<dbReference type="GO" id="GO:0003774">
    <property type="term" value="F:cytoskeletal motor activity"/>
    <property type="evidence" value="ECO:0007669"/>
    <property type="project" value="InterPro"/>
</dbReference>
<evidence type="ECO:0000256" key="1">
    <source>
        <dbReference type="ARBA" id="ARBA00002591"/>
    </source>
</evidence>
<protein>
    <submittedName>
        <fullName evidence="14">Flagellar basal body L-ring protein FlgH</fullName>
    </submittedName>
</protein>
<name>A0AAW8PXT6_VIBPH</name>
<gene>
    <name evidence="14" type="ORF">QX249_09280</name>
</gene>
<keyword evidence="8" id="KW-0472">Membrane</keyword>
<dbReference type="GO" id="GO:0009427">
    <property type="term" value="C:bacterial-type flagellum basal body, distal rod, L ring"/>
    <property type="evidence" value="ECO:0007669"/>
    <property type="project" value="InterPro"/>
</dbReference>
<comment type="caution">
    <text evidence="14">The sequence shown here is derived from an EMBL/GenBank/DDBJ whole genome shotgun (WGS) entry which is preliminary data.</text>
</comment>
<reference evidence="14" key="1">
    <citation type="submission" date="2023-06" db="EMBL/GenBank/DDBJ databases">
        <title>Genomic Diversity of Vibrio spp. and Metagenomic Analysis of Pathogens in Florida Gulf Coastal Waters Following Hurricane Ian.</title>
        <authorList>
            <person name="Brumfield K.D."/>
        </authorList>
    </citation>
    <scope>NUCLEOTIDE SEQUENCE</scope>
    <source>
        <strain evidence="14">WBS2B-138</strain>
    </source>
</reference>
<keyword evidence="14" id="KW-0966">Cell projection</keyword>
<evidence type="ECO:0000256" key="11">
    <source>
        <dbReference type="ARBA" id="ARBA00023237"/>
    </source>
</evidence>
<dbReference type="EMBL" id="JAUHGG010000003">
    <property type="protein sequence ID" value="MDS1820846.1"/>
    <property type="molecule type" value="Genomic_DNA"/>
</dbReference>
<comment type="subunit">
    <text evidence="6">The basal body constitutes a major portion of the flagellar organelle and consists of four rings (L,P,S, and M) mounted on a central rod.</text>
</comment>
<comment type="function">
    <text evidence="1">Assembles around the rod to form the L-ring and probably protects the motor/basal body from shearing forces during rotation.</text>
</comment>
<evidence type="ECO:0000256" key="5">
    <source>
        <dbReference type="ARBA" id="ARBA00006929"/>
    </source>
</evidence>
<organism evidence="14 15">
    <name type="scientific">Vibrio parahaemolyticus</name>
    <dbReference type="NCBI Taxonomy" id="670"/>
    <lineage>
        <taxon>Bacteria</taxon>
        <taxon>Pseudomonadati</taxon>
        <taxon>Pseudomonadota</taxon>
        <taxon>Gammaproteobacteria</taxon>
        <taxon>Vibrionales</taxon>
        <taxon>Vibrionaceae</taxon>
        <taxon>Vibrio</taxon>
    </lineage>
</organism>
<keyword evidence="12" id="KW-0449">Lipoprotein</keyword>
<evidence type="ECO:0000256" key="6">
    <source>
        <dbReference type="ARBA" id="ARBA00011439"/>
    </source>
</evidence>
<evidence type="ECO:0000256" key="4">
    <source>
        <dbReference type="ARBA" id="ARBA00004635"/>
    </source>
</evidence>
<evidence type="ECO:0000256" key="2">
    <source>
        <dbReference type="ARBA" id="ARBA00004117"/>
    </source>
</evidence>
<evidence type="ECO:0000256" key="12">
    <source>
        <dbReference type="ARBA" id="ARBA00023288"/>
    </source>
</evidence>
<comment type="subcellular location">
    <subcellularLocation>
        <location evidence="2">Bacterial flagellum basal body</location>
    </subcellularLocation>
    <subcellularLocation>
        <location evidence="3">Cell outer membrane</location>
    </subcellularLocation>
    <subcellularLocation>
        <location evidence="4">Membrane</location>
        <topology evidence="4">Lipid-anchor</topology>
    </subcellularLocation>
</comment>
<evidence type="ECO:0000256" key="3">
    <source>
        <dbReference type="ARBA" id="ARBA00004442"/>
    </source>
</evidence>
<evidence type="ECO:0000256" key="9">
    <source>
        <dbReference type="ARBA" id="ARBA00023139"/>
    </source>
</evidence>
<keyword evidence="10" id="KW-0975">Bacterial flagellum</keyword>
<feature type="region of interest" description="Disordered" evidence="13">
    <location>
        <begin position="110"/>
        <end position="133"/>
    </location>
</feature>
<dbReference type="PRINTS" id="PR01008">
    <property type="entry name" value="FLGLRINGFLGH"/>
</dbReference>